<dbReference type="Gene3D" id="2.160.20.10">
    <property type="entry name" value="Single-stranded right-handed beta-helix, Pectin lyase-like"/>
    <property type="match status" value="1"/>
</dbReference>
<dbReference type="PANTHER" id="PTHR22990:SF15">
    <property type="entry name" value="F-BOX ONLY PROTEIN 10"/>
    <property type="match status" value="1"/>
</dbReference>
<dbReference type="Proteomes" id="UP000031599">
    <property type="component" value="Unassembled WGS sequence"/>
</dbReference>
<evidence type="ECO:0000313" key="5">
    <source>
        <dbReference type="Proteomes" id="UP000031599"/>
    </source>
</evidence>
<evidence type="ECO:0000256" key="2">
    <source>
        <dbReference type="SAM" id="MobiDB-lite"/>
    </source>
</evidence>
<feature type="region of interest" description="Disordered" evidence="2">
    <location>
        <begin position="1"/>
        <end position="39"/>
    </location>
</feature>
<evidence type="ECO:0000256" key="1">
    <source>
        <dbReference type="ARBA" id="ARBA00022737"/>
    </source>
</evidence>
<sequence>MDGGTDGGTDTGPGPNPSDGACGWEQGLRPTADLPPTHTNEYTIDLQQWMIDNDGGDPVETRQRMNEAIAWAVDQGFDKIIVPPGRYVVGELTSDIYAAGIVLPGDMTLELSDGAVIEMTPNDRHNYCVISLDGNDDITIRGGQIRGDRANHDYSGGSNDEGHGVCVWTSVNRVLIEDTELTELTGDGVLILGSAPKDDDPSAEVPSTNITIRSSEIHHNRRNGIAIVGGHNVVIENNHIHHLEGTAPQFGIDIEGAGRRDQDILIFQNNFHDNLGGDFVTSSGRNVWLEENTMTQCQVNDQGEYDASLPCENDGQTDGPIVLWQNTDTIVINNQIRMTGGSVNGLWGIINYPNIREAVRDNPVGNYIAGNTFYGCGIHSAWNRLQYIADNTIHEGTLLAYLLECTRLENNRINRVSGERFKLRNVAGQAEGNIINRDEGAPPEGDVPVHFPMADDSPYRNSSPVFW</sequence>
<dbReference type="InterPro" id="IPR039448">
    <property type="entry name" value="Beta_helix"/>
</dbReference>
<name>A0A0C2CY83_9BACT</name>
<dbReference type="InterPro" id="IPR011050">
    <property type="entry name" value="Pectin_lyase_fold/virulence"/>
</dbReference>
<evidence type="ECO:0000259" key="3">
    <source>
        <dbReference type="Pfam" id="PF13229"/>
    </source>
</evidence>
<dbReference type="SUPFAM" id="SSF51126">
    <property type="entry name" value="Pectin lyase-like"/>
    <property type="match status" value="1"/>
</dbReference>
<feature type="domain" description="Right handed beta helix" evidence="3">
    <location>
        <begin position="130"/>
        <end position="336"/>
    </location>
</feature>
<reference evidence="4 5" key="1">
    <citation type="submission" date="2014-12" db="EMBL/GenBank/DDBJ databases">
        <title>Genome assembly of Enhygromyxa salina DSM 15201.</title>
        <authorList>
            <person name="Sharma G."/>
            <person name="Subramanian S."/>
        </authorList>
    </citation>
    <scope>NUCLEOTIDE SEQUENCE [LARGE SCALE GENOMIC DNA]</scope>
    <source>
        <strain evidence="4 5">DSM 15201</strain>
    </source>
</reference>
<keyword evidence="1" id="KW-0677">Repeat</keyword>
<dbReference type="EMBL" id="JMCC02000070">
    <property type="protein sequence ID" value="KIG14610.1"/>
    <property type="molecule type" value="Genomic_DNA"/>
</dbReference>
<evidence type="ECO:0000313" key="4">
    <source>
        <dbReference type="EMBL" id="KIG14610.1"/>
    </source>
</evidence>
<dbReference type="InterPro" id="IPR051550">
    <property type="entry name" value="SCF-Subunits/Alg-Epimerases"/>
</dbReference>
<dbReference type="SMART" id="SM00710">
    <property type="entry name" value="PbH1"/>
    <property type="match status" value="5"/>
</dbReference>
<organism evidence="4 5">
    <name type="scientific">Enhygromyxa salina</name>
    <dbReference type="NCBI Taxonomy" id="215803"/>
    <lineage>
        <taxon>Bacteria</taxon>
        <taxon>Pseudomonadati</taxon>
        <taxon>Myxococcota</taxon>
        <taxon>Polyangia</taxon>
        <taxon>Nannocystales</taxon>
        <taxon>Nannocystaceae</taxon>
        <taxon>Enhygromyxa</taxon>
    </lineage>
</organism>
<dbReference type="InterPro" id="IPR012334">
    <property type="entry name" value="Pectin_lyas_fold"/>
</dbReference>
<gene>
    <name evidence="4" type="ORF">DB30_06665</name>
</gene>
<dbReference type="InterPro" id="IPR006626">
    <property type="entry name" value="PbH1"/>
</dbReference>
<comment type="caution">
    <text evidence="4">The sequence shown here is derived from an EMBL/GenBank/DDBJ whole genome shotgun (WGS) entry which is preliminary data.</text>
</comment>
<dbReference type="AlphaFoldDB" id="A0A0C2CY83"/>
<dbReference type="Pfam" id="PF13229">
    <property type="entry name" value="Beta_helix"/>
    <property type="match status" value="1"/>
</dbReference>
<proteinExistence type="predicted"/>
<dbReference type="PANTHER" id="PTHR22990">
    <property type="entry name" value="F-BOX ONLY PROTEIN"/>
    <property type="match status" value="1"/>
</dbReference>
<protein>
    <submittedName>
        <fullName evidence="4">Phage protein</fullName>
    </submittedName>
</protein>
<accession>A0A0C2CY83</accession>
<feature type="compositionally biased region" description="Gly residues" evidence="2">
    <location>
        <begin position="1"/>
        <end position="11"/>
    </location>
</feature>